<reference evidence="1" key="2">
    <citation type="journal article" date="2015" name="Fish Shellfish Immunol.">
        <title>Early steps in the European eel (Anguilla anguilla)-Vibrio vulnificus interaction in the gills: Role of the RtxA13 toxin.</title>
        <authorList>
            <person name="Callol A."/>
            <person name="Pajuelo D."/>
            <person name="Ebbesson L."/>
            <person name="Teles M."/>
            <person name="MacKenzie S."/>
            <person name="Amaro C."/>
        </authorList>
    </citation>
    <scope>NUCLEOTIDE SEQUENCE</scope>
</reference>
<organism evidence="1">
    <name type="scientific">Anguilla anguilla</name>
    <name type="common">European freshwater eel</name>
    <name type="synonym">Muraena anguilla</name>
    <dbReference type="NCBI Taxonomy" id="7936"/>
    <lineage>
        <taxon>Eukaryota</taxon>
        <taxon>Metazoa</taxon>
        <taxon>Chordata</taxon>
        <taxon>Craniata</taxon>
        <taxon>Vertebrata</taxon>
        <taxon>Euteleostomi</taxon>
        <taxon>Actinopterygii</taxon>
        <taxon>Neopterygii</taxon>
        <taxon>Teleostei</taxon>
        <taxon>Anguilliformes</taxon>
        <taxon>Anguillidae</taxon>
        <taxon>Anguilla</taxon>
    </lineage>
</organism>
<dbReference type="AlphaFoldDB" id="A0A0E9XCR9"/>
<evidence type="ECO:0000313" key="1">
    <source>
        <dbReference type="EMBL" id="JAI00435.1"/>
    </source>
</evidence>
<accession>A0A0E9XCR9</accession>
<proteinExistence type="predicted"/>
<protein>
    <submittedName>
        <fullName evidence="1">Uncharacterized protein</fullName>
    </submittedName>
</protein>
<dbReference type="EMBL" id="GBXM01008143">
    <property type="protein sequence ID" value="JAI00435.1"/>
    <property type="molecule type" value="Transcribed_RNA"/>
</dbReference>
<reference evidence="1" key="1">
    <citation type="submission" date="2014-11" db="EMBL/GenBank/DDBJ databases">
        <authorList>
            <person name="Amaro Gonzalez C."/>
        </authorList>
    </citation>
    <scope>NUCLEOTIDE SEQUENCE</scope>
</reference>
<name>A0A0E9XCR9_ANGAN</name>
<sequence>MDNVIFTLIDEIVCLWQYDYTSRKYRMQVCLCIDSFLFQNRSAGCTCHQTVYFKTNNKK</sequence>